<accession>A0ABZ1BRT0</accession>
<feature type="compositionally biased region" description="Basic and acidic residues" evidence="1">
    <location>
        <begin position="244"/>
        <end position="261"/>
    </location>
</feature>
<dbReference type="RefSeq" id="WP_324669274.1">
    <property type="nucleotide sequence ID" value="NZ_CP141614.1"/>
</dbReference>
<evidence type="ECO:0000313" key="2">
    <source>
        <dbReference type="EMBL" id="WRP14887.1"/>
    </source>
</evidence>
<evidence type="ECO:0000256" key="1">
    <source>
        <dbReference type="SAM" id="MobiDB-lite"/>
    </source>
</evidence>
<dbReference type="Proteomes" id="UP001333102">
    <property type="component" value="Chromosome"/>
</dbReference>
<organism evidence="2 3">
    <name type="scientific">Geochorda subterranea</name>
    <dbReference type="NCBI Taxonomy" id="3109564"/>
    <lineage>
        <taxon>Bacteria</taxon>
        <taxon>Bacillati</taxon>
        <taxon>Bacillota</taxon>
        <taxon>Limnochordia</taxon>
        <taxon>Limnochordales</taxon>
        <taxon>Geochordaceae</taxon>
        <taxon>Geochorda</taxon>
    </lineage>
</organism>
<protein>
    <submittedName>
        <fullName evidence="2">Uncharacterized protein</fullName>
    </submittedName>
</protein>
<dbReference type="EMBL" id="CP141614">
    <property type="protein sequence ID" value="WRP14887.1"/>
    <property type="molecule type" value="Genomic_DNA"/>
</dbReference>
<gene>
    <name evidence="2" type="ORF">VLY81_01560</name>
</gene>
<reference evidence="3" key="1">
    <citation type="submission" date="2023-12" db="EMBL/GenBank/DDBJ databases">
        <title>Novel isolates from deep terrestrial aquifers shed light on the physiology and ecology of the class Limnochordia.</title>
        <authorList>
            <person name="Karnachuk O.V."/>
            <person name="Lukina A.P."/>
            <person name="Avakyan M.R."/>
            <person name="Kadnikov V."/>
            <person name="Begmatov S."/>
            <person name="Beletsky A.V."/>
            <person name="Mardanov A.V."/>
            <person name="Ravin N.V."/>
        </authorList>
    </citation>
    <scope>NUCLEOTIDE SEQUENCE [LARGE SCALE GENOMIC DNA]</scope>
    <source>
        <strain evidence="3">LN</strain>
    </source>
</reference>
<sequence length="261" mass="28107">MPYERWLRVGAAASVLLLLLAGGALAGQWRSSQEAARLRQQIAQLERARQQSEGERRTPAEKASPVALTRVRVVPERVSGSFSVQATVTNRLDRQLAQPVHALLIISDPEDPEAEPRVQRRQALIAALAPGDTTTVVLEGFESGDPRLRHEVLVSTPAVDPQRTAETVAKVIPEVVAPARQPQQQAAPQEQTTPPQRPSTSAPQAQRPESQRPPANATPPAAEQPTPSPSDSQPTDQGTGQTPEDERAAEDGDQGRDDDQG</sequence>
<keyword evidence="3" id="KW-1185">Reference proteome</keyword>
<feature type="region of interest" description="Disordered" evidence="1">
    <location>
        <begin position="179"/>
        <end position="261"/>
    </location>
</feature>
<name>A0ABZ1BRT0_9FIRM</name>
<proteinExistence type="predicted"/>
<feature type="compositionally biased region" description="Low complexity" evidence="1">
    <location>
        <begin position="179"/>
        <end position="206"/>
    </location>
</feature>
<evidence type="ECO:0000313" key="3">
    <source>
        <dbReference type="Proteomes" id="UP001333102"/>
    </source>
</evidence>